<protein>
    <recommendedName>
        <fullName evidence="4">START domain-containing protein</fullName>
    </recommendedName>
</protein>
<feature type="signal peptide" evidence="1">
    <location>
        <begin position="1"/>
        <end position="23"/>
    </location>
</feature>
<proteinExistence type="predicted"/>
<gene>
    <name evidence="2" type="ORF">U0035_17635</name>
</gene>
<evidence type="ECO:0000313" key="2">
    <source>
        <dbReference type="EMBL" id="WQD37495.1"/>
    </source>
</evidence>
<keyword evidence="1" id="KW-0732">Signal</keyword>
<dbReference type="RefSeq" id="WP_114791719.1">
    <property type="nucleotide sequence ID" value="NZ_CP139960.1"/>
</dbReference>
<evidence type="ECO:0000256" key="1">
    <source>
        <dbReference type="SAM" id="SignalP"/>
    </source>
</evidence>
<keyword evidence="3" id="KW-1185">Reference proteome</keyword>
<dbReference type="SUPFAM" id="SSF55961">
    <property type="entry name" value="Bet v1-like"/>
    <property type="match status" value="1"/>
</dbReference>
<dbReference type="Gene3D" id="3.30.530.20">
    <property type="match status" value="1"/>
</dbReference>
<feature type="chain" id="PRO_5045977336" description="START domain-containing protein" evidence="1">
    <location>
        <begin position="24"/>
        <end position="210"/>
    </location>
</feature>
<sequence>MKTVFQYNTLLVLALLFTHFCSAGDFELIKAERNIALYERWVKHNGHTVRELKADFTVKAASAQDVVALLKNPAKGPRWNTNARNYKIAYTSNDAVWLTYVRYKIPWPMDDQDCSLKYSFNTSDLNSQVCNIYFEGIYTEKFPVVKNVTRITGTRGKWVVEKAKNGSLKITYQIVTDKSASVPRWVSDPIIHDNLFKTITEFRKLLEQVS</sequence>
<organism evidence="2 3">
    <name type="scientific">Niabella yanshanensis</name>
    <dbReference type="NCBI Taxonomy" id="577386"/>
    <lineage>
        <taxon>Bacteria</taxon>
        <taxon>Pseudomonadati</taxon>
        <taxon>Bacteroidota</taxon>
        <taxon>Chitinophagia</taxon>
        <taxon>Chitinophagales</taxon>
        <taxon>Chitinophagaceae</taxon>
        <taxon>Niabella</taxon>
    </lineage>
</organism>
<name>A0ABZ0W644_9BACT</name>
<dbReference type="Proteomes" id="UP001325680">
    <property type="component" value="Chromosome"/>
</dbReference>
<accession>A0ABZ0W644</accession>
<dbReference type="EMBL" id="CP139960">
    <property type="protein sequence ID" value="WQD37495.1"/>
    <property type="molecule type" value="Genomic_DNA"/>
</dbReference>
<evidence type="ECO:0008006" key="4">
    <source>
        <dbReference type="Google" id="ProtNLM"/>
    </source>
</evidence>
<evidence type="ECO:0000313" key="3">
    <source>
        <dbReference type="Proteomes" id="UP001325680"/>
    </source>
</evidence>
<dbReference type="InterPro" id="IPR023393">
    <property type="entry name" value="START-like_dom_sf"/>
</dbReference>
<reference evidence="2 3" key="1">
    <citation type="submission" date="2023-12" db="EMBL/GenBank/DDBJ databases">
        <title>Genome sequencing and assembly of bacterial species from a model synthetic community.</title>
        <authorList>
            <person name="Hogle S.L."/>
        </authorList>
    </citation>
    <scope>NUCLEOTIDE SEQUENCE [LARGE SCALE GENOMIC DNA]</scope>
    <source>
        <strain evidence="2 3">HAMBI_3031</strain>
    </source>
</reference>